<organism evidence="1 2">
    <name type="scientific">Pseudomonas savastanoi</name>
    <name type="common">Pseudomonas syringae pv. savastanoi</name>
    <dbReference type="NCBI Taxonomy" id="29438"/>
    <lineage>
        <taxon>Bacteria</taxon>
        <taxon>Pseudomonadati</taxon>
        <taxon>Pseudomonadota</taxon>
        <taxon>Gammaproteobacteria</taxon>
        <taxon>Pseudomonadales</taxon>
        <taxon>Pseudomonadaceae</taxon>
        <taxon>Pseudomonas</taxon>
    </lineage>
</organism>
<evidence type="ECO:0000313" key="2">
    <source>
        <dbReference type="Proteomes" id="UP000278180"/>
    </source>
</evidence>
<protein>
    <submittedName>
        <fullName evidence="1">Uncharacterized protein</fullName>
    </submittedName>
</protein>
<evidence type="ECO:0000313" key="1">
    <source>
        <dbReference type="EMBL" id="RMT34476.1"/>
    </source>
</evidence>
<name>A0A3M5KI41_PSESS</name>
<proteinExistence type="predicted"/>
<accession>A0A3M5KI41</accession>
<dbReference type="Proteomes" id="UP000278180">
    <property type="component" value="Unassembled WGS sequence"/>
</dbReference>
<reference evidence="1 2" key="1">
    <citation type="submission" date="2018-08" db="EMBL/GenBank/DDBJ databases">
        <title>Recombination of ecologically and evolutionarily significant loci maintains genetic cohesion in the Pseudomonas syringae species complex.</title>
        <authorList>
            <person name="Dillon M."/>
            <person name="Thakur S."/>
            <person name="Almeida R.N.D."/>
            <person name="Weir B.S."/>
            <person name="Guttman D.S."/>
        </authorList>
    </citation>
    <scope>NUCLEOTIDE SEQUENCE [LARGE SCALE GENOMIC DNA]</scope>
    <source>
        <strain evidence="1 2">ICMP 13684</strain>
    </source>
</reference>
<comment type="caution">
    <text evidence="1">The sequence shown here is derived from an EMBL/GenBank/DDBJ whole genome shotgun (WGS) entry which is preliminary data.</text>
</comment>
<sequence>MLRIQLPNDALTIKKLRLTDFPVPLLPRPHT</sequence>
<dbReference type="EMBL" id="RBTE01000077">
    <property type="protein sequence ID" value="RMT34476.1"/>
    <property type="molecule type" value="Genomic_DNA"/>
</dbReference>
<dbReference type="AlphaFoldDB" id="A0A3M5KI41"/>
<gene>
    <name evidence="1" type="ORF">ALP51_200049</name>
</gene>